<dbReference type="PROSITE" id="PS50885">
    <property type="entry name" value="HAMP"/>
    <property type="match status" value="1"/>
</dbReference>
<proteinExistence type="predicted"/>
<dbReference type="InterPro" id="IPR036097">
    <property type="entry name" value="HisK_dim/P_sf"/>
</dbReference>
<keyword evidence="7" id="KW-0808">Transferase</keyword>
<evidence type="ECO:0000256" key="12">
    <source>
        <dbReference type="ARBA" id="ARBA00022989"/>
    </source>
</evidence>
<keyword evidence="9" id="KW-0547">Nucleotide-binding</keyword>
<dbReference type="Proteomes" id="UP000185161">
    <property type="component" value="Chromosome"/>
</dbReference>
<reference evidence="20" key="2">
    <citation type="submission" date="2016-12" db="EMBL/GenBank/DDBJ databases">
        <title>Whole genome sequencing of Sphingomonas sp. ABOJV.</title>
        <authorList>
            <person name="Conlan S."/>
            <person name="Thomas P.J."/>
            <person name="Mullikin J."/>
            <person name="Palmore T.N."/>
            <person name="Frank K.M."/>
            <person name="Segre J.A."/>
        </authorList>
    </citation>
    <scope>NUCLEOTIDE SEQUENCE [LARGE SCALE GENOMIC DNA]</scope>
    <source>
        <strain evidence="20">ABOJV</strain>
    </source>
</reference>
<dbReference type="InterPro" id="IPR003594">
    <property type="entry name" value="HATPase_dom"/>
</dbReference>
<feature type="transmembrane region" description="Helical" evidence="15">
    <location>
        <begin position="180"/>
        <end position="202"/>
    </location>
</feature>
<feature type="domain" description="Histidine kinase" evidence="16">
    <location>
        <begin position="258"/>
        <end position="453"/>
    </location>
</feature>
<keyword evidence="5" id="KW-0997">Cell inner membrane</keyword>
<dbReference type="PROSITE" id="PS50109">
    <property type="entry name" value="HIS_KIN"/>
    <property type="match status" value="1"/>
</dbReference>
<evidence type="ECO:0000313" key="18">
    <source>
        <dbReference type="EMBL" id="APR53060.1"/>
    </source>
</evidence>
<evidence type="ECO:0000256" key="2">
    <source>
        <dbReference type="ARBA" id="ARBA00004429"/>
    </source>
</evidence>
<dbReference type="EC" id="2.7.13.3" evidence="3"/>
<reference evidence="19 21" key="3">
    <citation type="submission" date="2018-07" db="EMBL/GenBank/DDBJ databases">
        <title>Genomic and Epidemiologic Investigation of an Indolent Hospital Outbreak.</title>
        <authorList>
            <person name="Johnson R.C."/>
            <person name="Deming C."/>
            <person name="Conlan S."/>
            <person name="Zellmer C.J."/>
            <person name="Michelin A.V."/>
            <person name="Lee-Lin S."/>
            <person name="Thomas P.J."/>
            <person name="Park M."/>
            <person name="Weingarten R.A."/>
            <person name="Less J."/>
            <person name="Dekker J.P."/>
            <person name="Frank K.M."/>
            <person name="Musser K.A."/>
            <person name="Mcquiston J.R."/>
            <person name="Henderson D.K."/>
            <person name="Lau A.F."/>
            <person name="Palmore T.N."/>
            <person name="Segre J.A."/>
        </authorList>
    </citation>
    <scope>NUCLEOTIDE SEQUENCE [LARGE SCALE GENOMIC DNA]</scope>
    <source>
        <strain evidence="19 21">SK-NIH.Env10_0317</strain>
    </source>
</reference>
<dbReference type="SUPFAM" id="SSF47384">
    <property type="entry name" value="Homodimeric domain of signal transducing histidine kinase"/>
    <property type="match status" value="1"/>
</dbReference>
<dbReference type="PRINTS" id="PR00344">
    <property type="entry name" value="BCTRLSENSOR"/>
</dbReference>
<keyword evidence="11" id="KW-0067">ATP-binding</keyword>
<dbReference type="GO" id="GO:0005886">
    <property type="term" value="C:plasma membrane"/>
    <property type="evidence" value="ECO:0007669"/>
    <property type="project" value="UniProtKB-SubCell"/>
</dbReference>
<evidence type="ECO:0000256" key="3">
    <source>
        <dbReference type="ARBA" id="ARBA00012438"/>
    </source>
</evidence>
<evidence type="ECO:0000256" key="4">
    <source>
        <dbReference type="ARBA" id="ARBA00022475"/>
    </source>
</evidence>
<evidence type="ECO:0000256" key="8">
    <source>
        <dbReference type="ARBA" id="ARBA00022692"/>
    </source>
</evidence>
<dbReference type="SUPFAM" id="SSF55874">
    <property type="entry name" value="ATPase domain of HSP90 chaperone/DNA topoisomerase II/histidine kinase"/>
    <property type="match status" value="1"/>
</dbReference>
<accession>A0A1L6JC40</accession>
<dbReference type="SMART" id="SM00304">
    <property type="entry name" value="HAMP"/>
    <property type="match status" value="1"/>
</dbReference>
<reference evidence="18" key="1">
    <citation type="submission" date="2016-12" db="EMBL/GenBank/DDBJ databases">
        <title>Whole genome sequencing of Sphingomonas koreensis.</title>
        <authorList>
            <person name="Conlan S."/>
            <person name="Thomas P.J."/>
            <person name="Mullikin J."/>
            <person name="Palmore T.N."/>
            <person name="Frank K.M."/>
            <person name="Segre J.A."/>
        </authorList>
    </citation>
    <scope>NUCLEOTIDE SEQUENCE</scope>
    <source>
        <strain evidence="18">ABOJV</strain>
    </source>
</reference>
<comment type="catalytic activity">
    <reaction evidence="1">
        <text>ATP + protein L-histidine = ADP + protein N-phospho-L-histidine.</text>
        <dbReference type="EC" id="2.7.13.3"/>
    </reaction>
</comment>
<dbReference type="EMBL" id="QQWO01000034">
    <property type="protein sequence ID" value="RSU97448.1"/>
    <property type="molecule type" value="Genomic_DNA"/>
</dbReference>
<dbReference type="Pfam" id="PF02518">
    <property type="entry name" value="HATPase_c"/>
    <property type="match status" value="1"/>
</dbReference>
<name>A0A1L6JC40_9SPHN</name>
<evidence type="ECO:0000313" key="21">
    <source>
        <dbReference type="Proteomes" id="UP000286681"/>
    </source>
</evidence>
<gene>
    <name evidence="18" type="ORF">BRX40_12045</name>
    <name evidence="19" type="ORF">CA257_22685</name>
</gene>
<evidence type="ECO:0000256" key="7">
    <source>
        <dbReference type="ARBA" id="ARBA00022679"/>
    </source>
</evidence>
<keyword evidence="6" id="KW-0597">Phosphoprotein</keyword>
<comment type="subcellular location">
    <subcellularLocation>
        <location evidence="2">Cell inner membrane</location>
        <topology evidence="2">Multi-pass membrane protein</topology>
    </subcellularLocation>
</comment>
<feature type="transmembrane region" description="Helical" evidence="15">
    <location>
        <begin position="12"/>
        <end position="38"/>
    </location>
</feature>
<keyword evidence="10" id="KW-0418">Kinase</keyword>
<dbReference type="InterPro" id="IPR003660">
    <property type="entry name" value="HAMP_dom"/>
</dbReference>
<dbReference type="InterPro" id="IPR004358">
    <property type="entry name" value="Sig_transdc_His_kin-like_C"/>
</dbReference>
<dbReference type="OrthoDB" id="9804645at2"/>
<dbReference type="Proteomes" id="UP000286681">
    <property type="component" value="Unassembled WGS sequence"/>
</dbReference>
<evidence type="ECO:0000256" key="6">
    <source>
        <dbReference type="ARBA" id="ARBA00022553"/>
    </source>
</evidence>
<evidence type="ECO:0000256" key="15">
    <source>
        <dbReference type="SAM" id="Phobius"/>
    </source>
</evidence>
<evidence type="ECO:0000313" key="19">
    <source>
        <dbReference type="EMBL" id="RSU97448.1"/>
    </source>
</evidence>
<dbReference type="KEGG" id="skr:BRX40_12045"/>
<keyword evidence="13" id="KW-0902">Two-component regulatory system</keyword>
<dbReference type="PROSITE" id="PS51257">
    <property type="entry name" value="PROKAR_LIPOPROTEIN"/>
    <property type="match status" value="1"/>
</dbReference>
<dbReference type="SMART" id="SM00388">
    <property type="entry name" value="HisKA"/>
    <property type="match status" value="1"/>
</dbReference>
<dbReference type="InterPro" id="IPR005467">
    <property type="entry name" value="His_kinase_dom"/>
</dbReference>
<protein>
    <recommendedName>
        <fullName evidence="3">histidine kinase</fullName>
        <ecNumber evidence="3">2.7.13.3</ecNumber>
    </recommendedName>
</protein>
<dbReference type="AlphaFoldDB" id="A0A1L6JC40"/>
<dbReference type="InterPro" id="IPR036890">
    <property type="entry name" value="HATPase_C_sf"/>
</dbReference>
<evidence type="ECO:0000256" key="13">
    <source>
        <dbReference type="ARBA" id="ARBA00023012"/>
    </source>
</evidence>
<keyword evidence="20" id="KW-1185">Reference proteome</keyword>
<evidence type="ECO:0000259" key="17">
    <source>
        <dbReference type="PROSITE" id="PS50885"/>
    </source>
</evidence>
<dbReference type="STRING" id="93064.BRX40_12045"/>
<dbReference type="InterPro" id="IPR003661">
    <property type="entry name" value="HisK_dim/P_dom"/>
</dbReference>
<keyword evidence="14 15" id="KW-0472">Membrane</keyword>
<dbReference type="EMBL" id="CP018820">
    <property type="protein sequence ID" value="APR53060.1"/>
    <property type="molecule type" value="Genomic_DNA"/>
</dbReference>
<evidence type="ECO:0000259" key="16">
    <source>
        <dbReference type="PROSITE" id="PS50109"/>
    </source>
</evidence>
<dbReference type="PANTHER" id="PTHR44936:SF5">
    <property type="entry name" value="SENSOR HISTIDINE KINASE ENVZ"/>
    <property type="match status" value="1"/>
</dbReference>
<organism evidence="18 20">
    <name type="scientific">Sphingomonas koreensis</name>
    <dbReference type="NCBI Taxonomy" id="93064"/>
    <lineage>
        <taxon>Bacteria</taxon>
        <taxon>Pseudomonadati</taxon>
        <taxon>Pseudomonadota</taxon>
        <taxon>Alphaproteobacteria</taxon>
        <taxon>Sphingomonadales</taxon>
        <taxon>Sphingomonadaceae</taxon>
        <taxon>Sphingomonas</taxon>
    </lineage>
</organism>
<keyword evidence="12 15" id="KW-1133">Transmembrane helix</keyword>
<dbReference type="Gene3D" id="3.30.565.10">
    <property type="entry name" value="Histidine kinase-like ATPase, C-terminal domain"/>
    <property type="match status" value="1"/>
</dbReference>
<dbReference type="Gene3D" id="1.10.287.130">
    <property type="match status" value="1"/>
</dbReference>
<feature type="domain" description="HAMP" evidence="17">
    <location>
        <begin position="198"/>
        <end position="250"/>
    </location>
</feature>
<dbReference type="InterPro" id="IPR050980">
    <property type="entry name" value="2C_sensor_his_kinase"/>
</dbReference>
<keyword evidence="4" id="KW-1003">Cell membrane</keyword>
<dbReference type="RefSeq" id="WP_075151737.1">
    <property type="nucleotide sequence ID" value="NZ_CP018820.1"/>
</dbReference>
<dbReference type="CDD" id="cd00082">
    <property type="entry name" value="HisKA"/>
    <property type="match status" value="1"/>
</dbReference>
<evidence type="ECO:0000256" key="14">
    <source>
        <dbReference type="ARBA" id="ARBA00023136"/>
    </source>
</evidence>
<dbReference type="PANTHER" id="PTHR44936">
    <property type="entry name" value="SENSOR PROTEIN CREC"/>
    <property type="match status" value="1"/>
</dbReference>
<evidence type="ECO:0000256" key="5">
    <source>
        <dbReference type="ARBA" id="ARBA00022519"/>
    </source>
</evidence>
<evidence type="ECO:0000313" key="20">
    <source>
        <dbReference type="Proteomes" id="UP000185161"/>
    </source>
</evidence>
<evidence type="ECO:0000256" key="11">
    <source>
        <dbReference type="ARBA" id="ARBA00022840"/>
    </source>
</evidence>
<dbReference type="GeneID" id="44133297"/>
<dbReference type="GO" id="GO:0005524">
    <property type="term" value="F:ATP binding"/>
    <property type="evidence" value="ECO:0007669"/>
    <property type="project" value="UniProtKB-KW"/>
</dbReference>
<keyword evidence="8 15" id="KW-0812">Transmembrane</keyword>
<dbReference type="GO" id="GO:0000155">
    <property type="term" value="F:phosphorelay sensor kinase activity"/>
    <property type="evidence" value="ECO:0007669"/>
    <property type="project" value="InterPro"/>
</dbReference>
<evidence type="ECO:0000256" key="9">
    <source>
        <dbReference type="ARBA" id="ARBA00022741"/>
    </source>
</evidence>
<evidence type="ECO:0000256" key="1">
    <source>
        <dbReference type="ARBA" id="ARBA00000085"/>
    </source>
</evidence>
<evidence type="ECO:0000256" key="10">
    <source>
        <dbReference type="ARBA" id="ARBA00022777"/>
    </source>
</evidence>
<sequence>MIAAWRGLQRFALSLAGRIALILAIGISCAAIAALFVADQVRQADYQRWRGEQVVLSAIDVAGRLERNRQGTLDLLRDRGLIGVRLIPPGVAFPGTPDQAHTDMARGRAPAGMALALFKVAPSVCISNEPFWKQPRVAGFKFPISPECWLLTVDSNGETVRISVDMPRLAAPPSPITQPLFLVLIIAASTLLSILVASIAMAPIRRLAAASRAFARSIDADPVPERGPEDVRQALATFNTMQERVREGLRERTRLLAAISHDLQTPLTRLRLRLEQVEDAALRERLVTDLSATLAMVRRGLDLARSSESAEQWSVIDLDSMLSAMVEDAAEFGHAVRFAGGCGARVRVKPDALSRCLGNVIDNAIRYAGGADLACRRDAGGVIVSVRDHGPGMSEDLIARAFEPFVRGEGQDTTLGTGIGLTIAQAQARASGGELTLRNHPEGGLLVELRLAR</sequence>
<dbReference type="SMART" id="SM00387">
    <property type="entry name" value="HATPase_c"/>
    <property type="match status" value="1"/>
</dbReference>